<evidence type="ECO:0000259" key="2">
    <source>
        <dbReference type="PROSITE" id="PS50937"/>
    </source>
</evidence>
<dbReference type="PROSITE" id="PS00552">
    <property type="entry name" value="HTH_MERR_1"/>
    <property type="match status" value="1"/>
</dbReference>
<dbReference type="EMBL" id="CP030941">
    <property type="protein sequence ID" value="UUP19605.1"/>
    <property type="molecule type" value="Genomic_DNA"/>
</dbReference>
<dbReference type="RefSeq" id="WP_338531745.1">
    <property type="nucleotide sequence ID" value="NZ_CP030941.1"/>
</dbReference>
<organism evidence="3 4">
    <name type="scientific">Nitratireductor thuwali</name>
    <dbReference type="NCBI Taxonomy" id="2267699"/>
    <lineage>
        <taxon>Bacteria</taxon>
        <taxon>Pseudomonadati</taxon>
        <taxon>Pseudomonadota</taxon>
        <taxon>Alphaproteobacteria</taxon>
        <taxon>Hyphomicrobiales</taxon>
        <taxon>Phyllobacteriaceae</taxon>
        <taxon>Nitratireductor</taxon>
    </lineage>
</organism>
<reference evidence="3 4" key="1">
    <citation type="submission" date="2018-07" db="EMBL/GenBank/DDBJ databases">
        <title>Genome sequence of Nitratireductor thuwali#1536.</title>
        <authorList>
            <person name="Michoud G."/>
            <person name="Merlino G."/>
            <person name="Sefrji F.O."/>
            <person name="Daffonchio D."/>
        </authorList>
    </citation>
    <scope>NUCLEOTIDE SEQUENCE [LARGE SCALE GENOMIC DNA]</scope>
    <source>
        <strain evidence="4">Nit1536</strain>
    </source>
</reference>
<dbReference type="Gene3D" id="1.10.1660.10">
    <property type="match status" value="1"/>
</dbReference>
<protein>
    <submittedName>
        <fullName evidence="3">HTH-type transcriptional regulator CueR</fullName>
    </submittedName>
</protein>
<dbReference type="Proteomes" id="UP001342418">
    <property type="component" value="Chromosome"/>
</dbReference>
<gene>
    <name evidence="3" type="primary">cueR</name>
    <name evidence="3" type="ORF">NTH_04110</name>
</gene>
<keyword evidence="4" id="KW-1185">Reference proteome</keyword>
<dbReference type="CDD" id="cd04781">
    <property type="entry name" value="HTH_MerR-like_sg6"/>
    <property type="match status" value="1"/>
</dbReference>
<proteinExistence type="predicted"/>
<evidence type="ECO:0000313" key="3">
    <source>
        <dbReference type="EMBL" id="UUP19605.1"/>
    </source>
</evidence>
<dbReference type="Pfam" id="PF13411">
    <property type="entry name" value="MerR_1"/>
    <property type="match status" value="1"/>
</dbReference>
<evidence type="ECO:0000313" key="4">
    <source>
        <dbReference type="Proteomes" id="UP001342418"/>
    </source>
</evidence>
<dbReference type="PANTHER" id="PTHR30204:SF97">
    <property type="entry name" value="MERR FAMILY REGULATORY PROTEIN"/>
    <property type="match status" value="1"/>
</dbReference>
<dbReference type="PRINTS" id="PR00040">
    <property type="entry name" value="HTHMERR"/>
</dbReference>
<dbReference type="SMART" id="SM00422">
    <property type="entry name" value="HTH_MERR"/>
    <property type="match status" value="1"/>
</dbReference>
<feature type="domain" description="HTH merR-type" evidence="2">
    <location>
        <begin position="3"/>
        <end position="71"/>
    </location>
</feature>
<evidence type="ECO:0000256" key="1">
    <source>
        <dbReference type="ARBA" id="ARBA00023125"/>
    </source>
</evidence>
<dbReference type="PROSITE" id="PS50937">
    <property type="entry name" value="HTH_MERR_2"/>
    <property type="match status" value="1"/>
</dbReference>
<sequence>MRMIDIGEVAAQTGLSPSALRYYEEIGLIASIGRKGLRRQFDSQTILQLSLIQLGRSAGFSLDDIRGMFGADGQPDLPRPEIRARADEIDRQIRDLTKLRNALRHVANCPAPSHMECPTFRRLLHIGSRRGRPVPRKRLAP</sequence>
<dbReference type="SUPFAM" id="SSF46955">
    <property type="entry name" value="Putative DNA-binding domain"/>
    <property type="match status" value="1"/>
</dbReference>
<keyword evidence="1" id="KW-0238">DNA-binding</keyword>
<name>A0ABY5MNR7_9HYPH</name>
<dbReference type="InterPro" id="IPR000551">
    <property type="entry name" value="MerR-type_HTH_dom"/>
</dbReference>
<dbReference type="InterPro" id="IPR047057">
    <property type="entry name" value="MerR_fam"/>
</dbReference>
<accession>A0ABY5MNR7</accession>
<dbReference type="InterPro" id="IPR009061">
    <property type="entry name" value="DNA-bd_dom_put_sf"/>
</dbReference>
<dbReference type="PANTHER" id="PTHR30204">
    <property type="entry name" value="REDOX-CYCLING DRUG-SENSING TRANSCRIPTIONAL ACTIVATOR SOXR"/>
    <property type="match status" value="1"/>
</dbReference>